<dbReference type="Gene3D" id="1.10.10.60">
    <property type="entry name" value="Homeodomain-like"/>
    <property type="match status" value="2"/>
</dbReference>
<dbReference type="InterPro" id="IPR009057">
    <property type="entry name" value="Homeodomain-like_sf"/>
</dbReference>
<evidence type="ECO:0000256" key="2">
    <source>
        <dbReference type="ARBA" id="ARBA00023125"/>
    </source>
</evidence>
<dbReference type="Proteomes" id="UP001222118">
    <property type="component" value="Chromosome"/>
</dbReference>
<dbReference type="RefSeq" id="WP_282210499.1">
    <property type="nucleotide sequence ID" value="NZ_CP118247.1"/>
</dbReference>
<proteinExistence type="predicted"/>
<keyword evidence="4" id="KW-0804">Transcription</keyword>
<dbReference type="InterPro" id="IPR018060">
    <property type="entry name" value="HTH_AraC"/>
</dbReference>
<dbReference type="PANTHER" id="PTHR46796">
    <property type="entry name" value="HTH-TYPE TRANSCRIPTIONAL ACTIVATOR RHAS-RELATED"/>
    <property type="match status" value="1"/>
</dbReference>
<keyword evidence="3" id="KW-0010">Activator</keyword>
<evidence type="ECO:0000259" key="5">
    <source>
        <dbReference type="PROSITE" id="PS01124"/>
    </source>
</evidence>
<dbReference type="EMBL" id="CP118247">
    <property type="protein sequence ID" value="WDR04980.1"/>
    <property type="molecule type" value="Genomic_DNA"/>
</dbReference>
<organism evidence="6 7">
    <name type="scientific">Devosia rhodophyticola</name>
    <dbReference type="NCBI Taxonomy" id="3026423"/>
    <lineage>
        <taxon>Bacteria</taxon>
        <taxon>Pseudomonadati</taxon>
        <taxon>Pseudomonadota</taxon>
        <taxon>Alphaproteobacteria</taxon>
        <taxon>Hyphomicrobiales</taxon>
        <taxon>Devosiaceae</taxon>
        <taxon>Devosia</taxon>
    </lineage>
</organism>
<keyword evidence="7" id="KW-1185">Reference proteome</keyword>
<evidence type="ECO:0000256" key="4">
    <source>
        <dbReference type="ARBA" id="ARBA00023163"/>
    </source>
</evidence>
<evidence type="ECO:0000313" key="6">
    <source>
        <dbReference type="EMBL" id="WDR04980.1"/>
    </source>
</evidence>
<accession>A0ABY7YVU3</accession>
<keyword evidence="2" id="KW-0238">DNA-binding</keyword>
<dbReference type="InterPro" id="IPR003313">
    <property type="entry name" value="AraC-bd"/>
</dbReference>
<dbReference type="InterPro" id="IPR018062">
    <property type="entry name" value="HTH_AraC-typ_CS"/>
</dbReference>
<sequence>MLKDLIEYGHAVRAVDVPMGSLNLHCMVRSAGYEQRMNEVYSWDGLKRGNDPFVVIQHTLAGRGHLDYSGTRYLVEPGQTMALTFPHANRYWLEQGESWDYFWLVLNGREALRVTHGVIERAGPVFNMGGQAIDRLASACLGIIGGGIDQSGAASAAAYAAVMALHDGMLEGRHAPIEELPAAVERVKAYIDANLGSVLDVERLARIAGTSRWHFVRQFSGAVGEAPSHYLFRARMERASRLLLATDMSIGAIAAACGFSNGNYLAKSFRRTYGMAPLAFRNANRDRALGN</sequence>
<evidence type="ECO:0000256" key="1">
    <source>
        <dbReference type="ARBA" id="ARBA00023015"/>
    </source>
</evidence>
<dbReference type="SUPFAM" id="SSF51215">
    <property type="entry name" value="Regulatory protein AraC"/>
    <property type="match status" value="1"/>
</dbReference>
<dbReference type="PROSITE" id="PS01124">
    <property type="entry name" value="HTH_ARAC_FAMILY_2"/>
    <property type="match status" value="1"/>
</dbReference>
<dbReference type="PANTHER" id="PTHR46796:SF6">
    <property type="entry name" value="ARAC SUBFAMILY"/>
    <property type="match status" value="1"/>
</dbReference>
<dbReference type="Pfam" id="PF12833">
    <property type="entry name" value="HTH_18"/>
    <property type="match status" value="1"/>
</dbReference>
<dbReference type="SUPFAM" id="SSF46689">
    <property type="entry name" value="Homeodomain-like"/>
    <property type="match status" value="2"/>
</dbReference>
<evidence type="ECO:0000256" key="3">
    <source>
        <dbReference type="ARBA" id="ARBA00023159"/>
    </source>
</evidence>
<gene>
    <name evidence="6" type="ORF">PSQ90_11815</name>
</gene>
<feature type="domain" description="HTH araC/xylS-type" evidence="5">
    <location>
        <begin position="185"/>
        <end position="283"/>
    </location>
</feature>
<protein>
    <submittedName>
        <fullName evidence="6">AraC family transcriptional regulator</fullName>
    </submittedName>
</protein>
<dbReference type="InterPro" id="IPR037923">
    <property type="entry name" value="HTH-like"/>
</dbReference>
<keyword evidence="1" id="KW-0805">Transcription regulation</keyword>
<reference evidence="6 7" key="1">
    <citation type="submission" date="2023-02" db="EMBL/GenBank/DDBJ databases">
        <title>Devosia chondri sp. nov., isolated from the phycosphere of marine algae.</title>
        <authorList>
            <person name="Kim J.M."/>
            <person name="Lee J.K."/>
            <person name="Choi B.J."/>
            <person name="Bayburt H."/>
            <person name="Jeon C.O."/>
        </authorList>
    </citation>
    <scope>NUCLEOTIDE SEQUENCE [LARGE SCALE GENOMIC DNA]</scope>
    <source>
        <strain evidence="6 7">G2-5</strain>
    </source>
</reference>
<dbReference type="InterPro" id="IPR050204">
    <property type="entry name" value="AraC_XylS_family_regulators"/>
</dbReference>
<dbReference type="Pfam" id="PF02311">
    <property type="entry name" value="AraC_binding"/>
    <property type="match status" value="1"/>
</dbReference>
<dbReference type="PROSITE" id="PS00041">
    <property type="entry name" value="HTH_ARAC_FAMILY_1"/>
    <property type="match status" value="1"/>
</dbReference>
<evidence type="ECO:0000313" key="7">
    <source>
        <dbReference type="Proteomes" id="UP001222118"/>
    </source>
</evidence>
<name>A0ABY7YVU3_9HYPH</name>
<dbReference type="SMART" id="SM00342">
    <property type="entry name" value="HTH_ARAC"/>
    <property type="match status" value="1"/>
</dbReference>